<dbReference type="OrthoDB" id="1449068at2"/>
<sequence length="127" mass="14912">MKNQDQIVREELRKFIKKSCTTEAISERTYRKFHTSLLKFFFSAVDVIIDYDEQSILLYNTKPLTNDPVKLFFLHEAMKTTVSYDNLEETLKGCLEQGTKQTKFYHSILLHYNLPEHTTNNPDTLSA</sequence>
<dbReference type="EMBL" id="LRXL01000004">
    <property type="protein sequence ID" value="OAB81697.1"/>
    <property type="molecule type" value="Genomic_DNA"/>
</dbReference>
<protein>
    <submittedName>
        <fullName evidence="1">Uncharacterized protein</fullName>
    </submittedName>
</protein>
<evidence type="ECO:0000313" key="2">
    <source>
        <dbReference type="Proteomes" id="UP000077013"/>
    </source>
</evidence>
<proteinExistence type="predicted"/>
<keyword evidence="2" id="KW-1185">Reference proteome</keyword>
<gene>
    <name evidence="1" type="ORF">ULVI_00800</name>
</gene>
<organism evidence="1 2">
    <name type="scientific">Cochleicola gelatinilyticus</name>
    <dbReference type="NCBI Taxonomy" id="1763537"/>
    <lineage>
        <taxon>Bacteria</taxon>
        <taxon>Pseudomonadati</taxon>
        <taxon>Bacteroidota</taxon>
        <taxon>Flavobacteriia</taxon>
        <taxon>Flavobacteriales</taxon>
        <taxon>Flavobacteriaceae</taxon>
        <taxon>Cochleicola</taxon>
    </lineage>
</organism>
<comment type="caution">
    <text evidence="1">The sequence shown here is derived from an EMBL/GenBank/DDBJ whole genome shotgun (WGS) entry which is preliminary data.</text>
</comment>
<dbReference type="Proteomes" id="UP000077013">
    <property type="component" value="Unassembled WGS sequence"/>
</dbReference>
<evidence type="ECO:0000313" key="1">
    <source>
        <dbReference type="EMBL" id="OAB81697.1"/>
    </source>
</evidence>
<accession>A0A167KBM2</accession>
<name>A0A167KBM2_9FLAO</name>
<dbReference type="AlphaFoldDB" id="A0A167KBM2"/>
<dbReference type="RefSeq" id="WP_068588455.1">
    <property type="nucleotide sequence ID" value="NZ_LRXL01000004.1"/>
</dbReference>
<reference evidence="1 2" key="1">
    <citation type="submission" date="2016-02" db="EMBL/GenBank/DDBJ databases">
        <title>Ulvibacter sp. LPB0005, isolated from Thais luteostoma.</title>
        <authorList>
            <person name="Shin S.-K."/>
            <person name="Yi H."/>
        </authorList>
    </citation>
    <scope>NUCLEOTIDE SEQUENCE [LARGE SCALE GENOMIC DNA]</scope>
    <source>
        <strain evidence="1 2">LPB0005</strain>
    </source>
</reference>